<dbReference type="SUPFAM" id="SSF51182">
    <property type="entry name" value="RmlC-like cupins"/>
    <property type="match status" value="1"/>
</dbReference>
<name>A0A9D2BVT8_9FIRM</name>
<sequence>MQLTEIRTDDTLRELQDHGTPEFPFAFYDETVQQFRKGYIDWHWHSELEWVLVAQGTLDCRVAADTAVRLQAGDGLFCNARVLHRLESPQGAHIPNLLFLPELLAPRQSAVYQAYVAPVLASGRGLAVLRAADPADAPVLAALQAALDAARGGDALDIQLAVLALWRAFVRAQGAAFAAAPAGRDALAQARVMAMMQYITAHFAQKVTLAGIAAAAGISKSEALRCFHKTLQTTPVQFLLHYRLGRARDLLLHTDDTVTAIAIACGFENISYFVRQFSAHFGMTPKAYRQANRS</sequence>
<dbReference type="InterPro" id="IPR020449">
    <property type="entry name" value="Tscrpt_reg_AraC-type_HTH"/>
</dbReference>
<evidence type="ECO:0000313" key="6">
    <source>
        <dbReference type="Proteomes" id="UP000886751"/>
    </source>
</evidence>
<dbReference type="PRINTS" id="PR00032">
    <property type="entry name" value="HTHARAC"/>
</dbReference>
<evidence type="ECO:0000256" key="2">
    <source>
        <dbReference type="ARBA" id="ARBA00023125"/>
    </source>
</evidence>
<evidence type="ECO:0000256" key="3">
    <source>
        <dbReference type="ARBA" id="ARBA00023163"/>
    </source>
</evidence>
<accession>A0A9D2BVT8</accession>
<dbReference type="PROSITE" id="PS01124">
    <property type="entry name" value="HTH_ARAC_FAMILY_2"/>
    <property type="match status" value="1"/>
</dbReference>
<evidence type="ECO:0000256" key="1">
    <source>
        <dbReference type="ARBA" id="ARBA00023015"/>
    </source>
</evidence>
<dbReference type="GO" id="GO:0043565">
    <property type="term" value="F:sequence-specific DNA binding"/>
    <property type="evidence" value="ECO:0007669"/>
    <property type="project" value="InterPro"/>
</dbReference>
<dbReference type="SUPFAM" id="SSF46689">
    <property type="entry name" value="Homeodomain-like"/>
    <property type="match status" value="2"/>
</dbReference>
<dbReference type="InterPro" id="IPR003313">
    <property type="entry name" value="AraC-bd"/>
</dbReference>
<dbReference type="PROSITE" id="PS00041">
    <property type="entry name" value="HTH_ARAC_FAMILY_1"/>
    <property type="match status" value="1"/>
</dbReference>
<proteinExistence type="predicted"/>
<dbReference type="InterPro" id="IPR050204">
    <property type="entry name" value="AraC_XylS_family_regulators"/>
</dbReference>
<evidence type="ECO:0000313" key="5">
    <source>
        <dbReference type="EMBL" id="HIX95289.1"/>
    </source>
</evidence>
<dbReference type="PANTHER" id="PTHR46796">
    <property type="entry name" value="HTH-TYPE TRANSCRIPTIONAL ACTIVATOR RHAS-RELATED"/>
    <property type="match status" value="1"/>
</dbReference>
<gene>
    <name evidence="5" type="ORF">H9846_07505</name>
</gene>
<keyword evidence="1" id="KW-0805">Transcription regulation</keyword>
<feature type="domain" description="HTH araC/xylS-type" evidence="4">
    <location>
        <begin position="193"/>
        <end position="291"/>
    </location>
</feature>
<dbReference type="Proteomes" id="UP000886751">
    <property type="component" value="Unassembled WGS sequence"/>
</dbReference>
<reference evidence="5" key="2">
    <citation type="submission" date="2021-04" db="EMBL/GenBank/DDBJ databases">
        <authorList>
            <person name="Gilroy R."/>
        </authorList>
    </citation>
    <scope>NUCLEOTIDE SEQUENCE</scope>
    <source>
        <strain evidence="5">ChiHecec2B26-7398</strain>
    </source>
</reference>
<dbReference type="InterPro" id="IPR011051">
    <property type="entry name" value="RmlC_Cupin_sf"/>
</dbReference>
<dbReference type="CDD" id="cd02208">
    <property type="entry name" value="cupin_RmlC-like"/>
    <property type="match status" value="1"/>
</dbReference>
<protein>
    <submittedName>
        <fullName evidence="5">AraC family transcriptional regulator</fullName>
    </submittedName>
</protein>
<dbReference type="Pfam" id="PF02311">
    <property type="entry name" value="AraC_binding"/>
    <property type="match status" value="1"/>
</dbReference>
<dbReference type="Gene3D" id="1.10.10.60">
    <property type="entry name" value="Homeodomain-like"/>
    <property type="match status" value="2"/>
</dbReference>
<evidence type="ECO:0000259" key="4">
    <source>
        <dbReference type="PROSITE" id="PS01124"/>
    </source>
</evidence>
<dbReference type="GO" id="GO:0003700">
    <property type="term" value="F:DNA-binding transcription factor activity"/>
    <property type="evidence" value="ECO:0007669"/>
    <property type="project" value="InterPro"/>
</dbReference>
<comment type="caution">
    <text evidence="5">The sequence shown here is derived from an EMBL/GenBank/DDBJ whole genome shotgun (WGS) entry which is preliminary data.</text>
</comment>
<keyword evidence="2" id="KW-0238">DNA-binding</keyword>
<dbReference type="Pfam" id="PF12833">
    <property type="entry name" value="HTH_18"/>
    <property type="match status" value="1"/>
</dbReference>
<dbReference type="SMART" id="SM00342">
    <property type="entry name" value="HTH_ARAC"/>
    <property type="match status" value="1"/>
</dbReference>
<reference evidence="5" key="1">
    <citation type="journal article" date="2021" name="PeerJ">
        <title>Extensive microbial diversity within the chicken gut microbiome revealed by metagenomics and culture.</title>
        <authorList>
            <person name="Gilroy R."/>
            <person name="Ravi A."/>
            <person name="Getino M."/>
            <person name="Pursley I."/>
            <person name="Horton D.L."/>
            <person name="Alikhan N.F."/>
            <person name="Baker D."/>
            <person name="Gharbi K."/>
            <person name="Hall N."/>
            <person name="Watson M."/>
            <person name="Adriaenssens E.M."/>
            <person name="Foster-Nyarko E."/>
            <person name="Jarju S."/>
            <person name="Secka A."/>
            <person name="Antonio M."/>
            <person name="Oren A."/>
            <person name="Chaudhuri R.R."/>
            <person name="La Ragione R."/>
            <person name="Hildebrand F."/>
            <person name="Pallen M.J."/>
        </authorList>
    </citation>
    <scope>NUCLEOTIDE SEQUENCE</scope>
    <source>
        <strain evidence="5">ChiHecec2B26-7398</strain>
    </source>
</reference>
<dbReference type="EMBL" id="DXEI01000114">
    <property type="protein sequence ID" value="HIX95289.1"/>
    <property type="molecule type" value="Genomic_DNA"/>
</dbReference>
<dbReference type="InterPro" id="IPR009057">
    <property type="entry name" value="Homeodomain-like_sf"/>
</dbReference>
<dbReference type="InterPro" id="IPR018060">
    <property type="entry name" value="HTH_AraC"/>
</dbReference>
<dbReference type="AlphaFoldDB" id="A0A9D2BVT8"/>
<organism evidence="5 6">
    <name type="scientific">Candidatus Gemmiger excrementipullorum</name>
    <dbReference type="NCBI Taxonomy" id="2838610"/>
    <lineage>
        <taxon>Bacteria</taxon>
        <taxon>Bacillati</taxon>
        <taxon>Bacillota</taxon>
        <taxon>Clostridia</taxon>
        <taxon>Eubacteriales</taxon>
        <taxon>Gemmiger</taxon>
    </lineage>
</organism>
<dbReference type="Gene3D" id="2.60.120.10">
    <property type="entry name" value="Jelly Rolls"/>
    <property type="match status" value="1"/>
</dbReference>
<dbReference type="InterPro" id="IPR014710">
    <property type="entry name" value="RmlC-like_jellyroll"/>
</dbReference>
<keyword evidence="3" id="KW-0804">Transcription</keyword>
<dbReference type="InterPro" id="IPR018062">
    <property type="entry name" value="HTH_AraC-typ_CS"/>
</dbReference>